<organism evidence="1 2">
    <name type="scientific">Spiromyces aspiralis</name>
    <dbReference type="NCBI Taxonomy" id="68401"/>
    <lineage>
        <taxon>Eukaryota</taxon>
        <taxon>Fungi</taxon>
        <taxon>Fungi incertae sedis</taxon>
        <taxon>Zoopagomycota</taxon>
        <taxon>Kickxellomycotina</taxon>
        <taxon>Kickxellomycetes</taxon>
        <taxon>Kickxellales</taxon>
        <taxon>Kickxellaceae</taxon>
        <taxon>Spiromyces</taxon>
    </lineage>
</organism>
<dbReference type="EMBL" id="JAMZIH010005659">
    <property type="protein sequence ID" value="KAJ1674826.1"/>
    <property type="molecule type" value="Genomic_DNA"/>
</dbReference>
<dbReference type="Proteomes" id="UP001145114">
    <property type="component" value="Unassembled WGS sequence"/>
</dbReference>
<name>A0ACC1HEQ5_9FUNG</name>
<reference evidence="1" key="1">
    <citation type="submission" date="2022-06" db="EMBL/GenBank/DDBJ databases">
        <title>Phylogenomic reconstructions and comparative analyses of Kickxellomycotina fungi.</title>
        <authorList>
            <person name="Reynolds N.K."/>
            <person name="Stajich J.E."/>
            <person name="Barry K."/>
            <person name="Grigoriev I.V."/>
            <person name="Crous P."/>
            <person name="Smith M.E."/>
        </authorList>
    </citation>
    <scope>NUCLEOTIDE SEQUENCE</scope>
    <source>
        <strain evidence="1">RSA 2271</strain>
    </source>
</reference>
<keyword evidence="2" id="KW-1185">Reference proteome</keyword>
<sequence>MLICDGCDKGFHMYCLNPPLKAVPPNDWYCDNCIITAGTDFGFEDGETYTLNTFQKKCNDFKRKMFAKYYRQMGEGTPYKDVVVDPSEVEAEFWRLVGATYEDVEVEYGADLHSNQHGSGFPTPERDPLEPYAKDPWNLTVLPFQRQSLFRYINQDISGMMSPWLYVGMCFSTFCWHNEDHYTYSINYNHWGDIKTWYGVPGDAADKFEETMRREMPELFESQPDLLFQLVTMYPPQQLVKHGVPVYFCDQYPGEFIVTFPQAYHSGFNQGFNFAEAVNFAMSDWIQRDLECVKRYQQYSRAPVFSHDGLLMTVVSAEHSAKTSFWLRPVFEEMVQRELGERRRLRDRWKSRLKGLRFRGEVPEEQQQCLTCKAYAYLSSVVCTCDSKAAACLSHVNELCRCDISNKTLRLRYTDDELEDALTKVVESAGGYTSHSQAVAASHSEWEHAFSRVMNALGGRLSGKAAPKPALAMIRAFLTAGLNGIVGTYDVYTVEMLAHLKRFVQHVDRWTAACQALFELAGKHDKVVEMARFHARDVAKWQRLYPQLEEPLATPEPEYWLLSSVGKETLVGSGMDAEYASYYTGGSYAHQREADHVPASPLHSLVSDMTSGKPETSPSGISYTRRGRRSSKPKQLTEDDDDDDYSPVTNSGGRSRATAQQQEQQQQQRSQGQIRNVRQRRARGHHSGVTADSKPLSTSLSGDSADRHPESELDWSRYIFIESTDTQYLRGLVAEWVPGAPVKYEGDYQGSGSRPYYSLDQLQKLYSQGEALQICGSYELAALGEWIEASRELMVEINQHLEQLETGEYVALPESKQRATSARFVSRLLEVGVYLPEAAVLFNRITGSSWSDRVQLAFDRRSLTYMDLLNLLEEAIQLNIPDKHPKLQILKRAKLEAESWNSEARAVLNESRRVTLREMGTLLERGHNILCTPSSYEELGSLYRHVATLQDRVSDMVCRMTEPSFLRRPRLKDAQELIQACTVLPAVNFNDIEQVKKGIHTAEFWLARAKCIFVRSNASRSLHDILADVENNVFRCTRRTAKSCLDESLPNRPVTAVYCVCRNFESGLMIECDECREWYHARCLNIKRKSAKQGDRFVCPLCNFGFPVPHSTKRPQVDIVSALVEEGRRLPFVTDELEPLVTVVLEASRFRDTILHTLANLPA</sequence>
<evidence type="ECO:0000313" key="2">
    <source>
        <dbReference type="Proteomes" id="UP001145114"/>
    </source>
</evidence>
<feature type="non-terminal residue" evidence="1">
    <location>
        <position position="1163"/>
    </location>
</feature>
<proteinExistence type="predicted"/>
<protein>
    <submittedName>
        <fullName evidence="1">Uncharacterized protein</fullName>
    </submittedName>
</protein>
<comment type="caution">
    <text evidence="1">The sequence shown here is derived from an EMBL/GenBank/DDBJ whole genome shotgun (WGS) entry which is preliminary data.</text>
</comment>
<accession>A0ACC1HEQ5</accession>
<evidence type="ECO:0000313" key="1">
    <source>
        <dbReference type="EMBL" id="KAJ1674826.1"/>
    </source>
</evidence>
<gene>
    <name evidence="1" type="ORF">EV182_002486</name>
</gene>